<comment type="caution">
    <text evidence="2">The sequence shown here is derived from an EMBL/GenBank/DDBJ whole genome shotgun (WGS) entry which is preliminary data.</text>
</comment>
<proteinExistence type="predicted"/>
<reference evidence="3" key="1">
    <citation type="submission" date="2017-06" db="EMBL/GenBank/DDBJ databases">
        <title>Genome analysis of Fimbriiglobus ruber SP5, the first member of the order Planctomycetales with confirmed chitinolytic capability.</title>
        <authorList>
            <person name="Ravin N.V."/>
            <person name="Rakitin A.L."/>
            <person name="Ivanova A.A."/>
            <person name="Beletsky A.V."/>
            <person name="Kulichevskaya I.S."/>
            <person name="Mardanov A.V."/>
            <person name="Dedysh S.N."/>
        </authorList>
    </citation>
    <scope>NUCLEOTIDE SEQUENCE [LARGE SCALE GENOMIC DNA]</scope>
    <source>
        <strain evidence="3">SP5</strain>
    </source>
</reference>
<accession>A0A225D006</accession>
<dbReference type="EMBL" id="NIDE01000019">
    <property type="protein sequence ID" value="OWK34832.1"/>
    <property type="molecule type" value="Genomic_DNA"/>
</dbReference>
<organism evidence="2 3">
    <name type="scientific">Fimbriiglobus ruber</name>
    <dbReference type="NCBI Taxonomy" id="1908690"/>
    <lineage>
        <taxon>Bacteria</taxon>
        <taxon>Pseudomonadati</taxon>
        <taxon>Planctomycetota</taxon>
        <taxon>Planctomycetia</taxon>
        <taxon>Gemmatales</taxon>
        <taxon>Gemmataceae</taxon>
        <taxon>Fimbriiglobus</taxon>
    </lineage>
</organism>
<keyword evidence="3" id="KW-1185">Reference proteome</keyword>
<gene>
    <name evidence="2" type="ORF">FRUB_09674</name>
</gene>
<evidence type="ECO:0000313" key="2">
    <source>
        <dbReference type="EMBL" id="OWK34832.1"/>
    </source>
</evidence>
<dbReference type="Proteomes" id="UP000214646">
    <property type="component" value="Unassembled WGS sequence"/>
</dbReference>
<name>A0A225D006_9BACT</name>
<feature type="compositionally biased region" description="Basic and acidic residues" evidence="1">
    <location>
        <begin position="29"/>
        <end position="47"/>
    </location>
</feature>
<dbReference type="AlphaFoldDB" id="A0A225D006"/>
<feature type="region of interest" description="Disordered" evidence="1">
    <location>
        <begin position="1"/>
        <end position="47"/>
    </location>
</feature>
<sequence length="47" mass="4791">MSVTVAHLLPSPLGGEGPGGEVAPAGDADLAHTRAPKDLIPDRVKYN</sequence>
<evidence type="ECO:0000313" key="3">
    <source>
        <dbReference type="Proteomes" id="UP000214646"/>
    </source>
</evidence>
<protein>
    <submittedName>
        <fullName evidence="2">Uncharacterized protein</fullName>
    </submittedName>
</protein>
<evidence type="ECO:0000256" key="1">
    <source>
        <dbReference type="SAM" id="MobiDB-lite"/>
    </source>
</evidence>